<dbReference type="Proteomes" id="UP000095280">
    <property type="component" value="Unplaced"/>
</dbReference>
<dbReference type="InterPro" id="IPR002293">
    <property type="entry name" value="AA/rel_permease1"/>
</dbReference>
<comment type="subcellular location">
    <subcellularLocation>
        <location evidence="1">Membrane</location>
        <topology evidence="1">Multi-pass membrane protein</topology>
    </subcellularLocation>
</comment>
<evidence type="ECO:0000256" key="5">
    <source>
        <dbReference type="SAM" id="Phobius"/>
    </source>
</evidence>
<sequence length="405" mass="43481">ATKCRNQQGCYADYHQAKNLVPINRTPFHLDGPHRDSQLALTACEFDTVRHILLACLAGTATAPCHGIARPRTCWSPRPPFSASCERFEAMNFGIELLPERSRRHARVLSHRSRFASNRCLAGWTRARASIGGSGATGEGGEFECCLVGNKADEEYRRLVSHREAQRYANQLGKAFVDLTLAIMRSRLPLQEDRSQTAAVKLRQQKAQQRLQSSAEAFTDEAESIGYRRRRKLACNNKPAAGKAEDEADIQASPSPVPAKKIELRKEIGVLQGVGIIVGCIVGSGIFVSPKGILQESKSVGLSFIMWAVTGIFSALGAVCYAELGTTIPGPGGRVHLRTAGASTWAALPAFSGALGSPLLPSGLFSNAANSLLFAKVLLSPLFVGCPVPELLTRATAFLSVGSGI</sequence>
<reference evidence="7" key="1">
    <citation type="submission" date="2016-11" db="UniProtKB">
        <authorList>
            <consortium name="WormBaseParasite"/>
        </authorList>
    </citation>
    <scope>IDENTIFICATION</scope>
</reference>
<accession>A0A1I8JR17</accession>
<evidence type="ECO:0000313" key="7">
    <source>
        <dbReference type="WBParaSite" id="snap_masked-unitig_37246-processed-gene-0.1-mRNA-1"/>
    </source>
</evidence>
<feature type="transmembrane region" description="Helical" evidence="5">
    <location>
        <begin position="268"/>
        <end position="288"/>
    </location>
</feature>
<dbReference type="Gene3D" id="1.20.1740.10">
    <property type="entry name" value="Amino acid/polyamine transporter I"/>
    <property type="match status" value="1"/>
</dbReference>
<evidence type="ECO:0000256" key="1">
    <source>
        <dbReference type="ARBA" id="ARBA00004141"/>
    </source>
</evidence>
<evidence type="ECO:0000256" key="4">
    <source>
        <dbReference type="ARBA" id="ARBA00023136"/>
    </source>
</evidence>
<keyword evidence="3 5" id="KW-1133">Transmembrane helix</keyword>
<protein>
    <submittedName>
        <fullName evidence="7">AA_permease domain-containing protein</fullName>
    </submittedName>
</protein>
<evidence type="ECO:0000256" key="2">
    <source>
        <dbReference type="ARBA" id="ARBA00022692"/>
    </source>
</evidence>
<keyword evidence="6" id="KW-1185">Reference proteome</keyword>
<keyword evidence="4 5" id="KW-0472">Membrane</keyword>
<dbReference type="Pfam" id="PF13520">
    <property type="entry name" value="AA_permease_2"/>
    <property type="match status" value="1"/>
</dbReference>
<dbReference type="WBParaSite" id="snap_masked-unitig_37246-processed-gene-0.1-mRNA-1">
    <property type="protein sequence ID" value="snap_masked-unitig_37246-processed-gene-0.1-mRNA-1"/>
    <property type="gene ID" value="snap_masked-unitig_37246-processed-gene-0.1"/>
</dbReference>
<dbReference type="PANTHER" id="PTHR11785">
    <property type="entry name" value="AMINO ACID TRANSPORTER"/>
    <property type="match status" value="1"/>
</dbReference>
<feature type="transmembrane region" description="Helical" evidence="5">
    <location>
        <begin position="300"/>
        <end position="324"/>
    </location>
</feature>
<dbReference type="InterPro" id="IPR050598">
    <property type="entry name" value="AminoAcid_Transporter"/>
</dbReference>
<dbReference type="PANTHER" id="PTHR11785:SF512">
    <property type="entry name" value="SOBREMESA, ISOFORM B"/>
    <property type="match status" value="1"/>
</dbReference>
<keyword evidence="2 5" id="KW-0812">Transmembrane</keyword>
<dbReference type="AlphaFoldDB" id="A0A1I8JR17"/>
<organism evidence="6 7">
    <name type="scientific">Macrostomum lignano</name>
    <dbReference type="NCBI Taxonomy" id="282301"/>
    <lineage>
        <taxon>Eukaryota</taxon>
        <taxon>Metazoa</taxon>
        <taxon>Spiralia</taxon>
        <taxon>Lophotrochozoa</taxon>
        <taxon>Platyhelminthes</taxon>
        <taxon>Rhabditophora</taxon>
        <taxon>Macrostomorpha</taxon>
        <taxon>Macrostomida</taxon>
        <taxon>Macrostomidae</taxon>
        <taxon>Macrostomum</taxon>
    </lineage>
</organism>
<dbReference type="GO" id="GO:0015179">
    <property type="term" value="F:L-amino acid transmembrane transporter activity"/>
    <property type="evidence" value="ECO:0007669"/>
    <property type="project" value="TreeGrafter"/>
</dbReference>
<proteinExistence type="predicted"/>
<evidence type="ECO:0000256" key="3">
    <source>
        <dbReference type="ARBA" id="ARBA00022989"/>
    </source>
</evidence>
<evidence type="ECO:0000313" key="6">
    <source>
        <dbReference type="Proteomes" id="UP000095280"/>
    </source>
</evidence>
<name>A0A1I8JR17_9PLAT</name>